<protein>
    <submittedName>
        <fullName evidence="3">YciI family protein</fullName>
    </submittedName>
</protein>
<evidence type="ECO:0000313" key="4">
    <source>
        <dbReference type="Proteomes" id="UP000298049"/>
    </source>
</evidence>
<dbReference type="OrthoDB" id="9807535at2"/>
<dbReference type="PANTHER" id="PTHR35174:SF3">
    <property type="entry name" value="BLL7171 PROTEIN"/>
    <property type="match status" value="1"/>
</dbReference>
<organism evidence="3 4">
    <name type="scientific">Hydrocarboniclastica marina</name>
    <dbReference type="NCBI Taxonomy" id="2259620"/>
    <lineage>
        <taxon>Bacteria</taxon>
        <taxon>Pseudomonadati</taxon>
        <taxon>Pseudomonadota</taxon>
        <taxon>Gammaproteobacteria</taxon>
        <taxon>Alteromonadales</taxon>
        <taxon>Alteromonadaceae</taxon>
        <taxon>Hydrocarboniclastica</taxon>
    </lineage>
</organism>
<dbReference type="KEGG" id="hmi:soil367_15000"/>
<dbReference type="Proteomes" id="UP000298049">
    <property type="component" value="Chromosome"/>
</dbReference>
<evidence type="ECO:0000259" key="2">
    <source>
        <dbReference type="Pfam" id="PF03795"/>
    </source>
</evidence>
<proteinExistence type="inferred from homology"/>
<feature type="domain" description="YCII-related" evidence="2">
    <location>
        <begin position="1"/>
        <end position="115"/>
    </location>
</feature>
<dbReference type="RefSeq" id="WP_136549840.1">
    <property type="nucleotide sequence ID" value="NZ_CP031093.1"/>
</dbReference>
<dbReference type="InterPro" id="IPR005545">
    <property type="entry name" value="YCII"/>
</dbReference>
<reference evidence="3 4" key="1">
    <citation type="submission" date="2018-07" db="EMBL/GenBank/DDBJ databases">
        <title>Marsedoiliclastica nanhaica gen. nov. sp. nov., a novel marine hydrocarbonoclastic bacterium isolated from an in-situ enriched hydrocarbon-degrading consortium in deep-sea sediment.</title>
        <authorList>
            <person name="Dong C."/>
            <person name="Ma T."/>
            <person name="Liu R."/>
            <person name="Shao Z."/>
        </authorList>
    </citation>
    <scope>NUCLEOTIDE SEQUENCE [LARGE SCALE GENOMIC DNA]</scope>
    <source>
        <strain evidence="4">soil36-7</strain>
    </source>
</reference>
<dbReference type="EMBL" id="CP031093">
    <property type="protein sequence ID" value="QCF27135.1"/>
    <property type="molecule type" value="Genomic_DNA"/>
</dbReference>
<sequence>MKYVALVYYQESIINAMTEQEWHDLNQECVAGVERLTAQGNYVTGTPLQPIDTATTVRVRDGEVLLTDGPFAETKEQLAGFYLLEAKDLNEALQLAGRIPPARFGSIEVRPVRELPPKDRELPPKD</sequence>
<dbReference type="Gene3D" id="3.30.70.1060">
    <property type="entry name" value="Dimeric alpha+beta barrel"/>
    <property type="match status" value="1"/>
</dbReference>
<evidence type="ECO:0000313" key="3">
    <source>
        <dbReference type="EMBL" id="QCF27135.1"/>
    </source>
</evidence>
<name>A0A4P7XJX3_9ALTE</name>
<dbReference type="PANTHER" id="PTHR35174">
    <property type="entry name" value="BLL7171 PROTEIN-RELATED"/>
    <property type="match status" value="1"/>
</dbReference>
<accession>A0A4P7XJX3</accession>
<dbReference type="InterPro" id="IPR011008">
    <property type="entry name" value="Dimeric_a/b-barrel"/>
</dbReference>
<dbReference type="AlphaFoldDB" id="A0A4P7XJX3"/>
<comment type="similarity">
    <text evidence="1">Belongs to the YciI family.</text>
</comment>
<dbReference type="SUPFAM" id="SSF54909">
    <property type="entry name" value="Dimeric alpha+beta barrel"/>
    <property type="match status" value="1"/>
</dbReference>
<keyword evidence="4" id="KW-1185">Reference proteome</keyword>
<dbReference type="Pfam" id="PF03795">
    <property type="entry name" value="YCII"/>
    <property type="match status" value="1"/>
</dbReference>
<evidence type="ECO:0000256" key="1">
    <source>
        <dbReference type="ARBA" id="ARBA00007689"/>
    </source>
</evidence>
<gene>
    <name evidence="3" type="ORF">soil367_15000</name>
</gene>